<sequence length="155" mass="17733">MSSNSEIPEDKHLQAAMYGTLKVNPDEQRKYLGTFRERVSLTISIGELEQNQWTEAFKKELADEHSEIIFFNGNIEQEHLKEYIILATKAGVNFTLKTNPEYKTGSENFAIVIASKKAIYVEPIDVAKKYDPDTLNQSSEPSPKKSFFARLFNHD</sequence>
<dbReference type="Gene3D" id="3.30.1330.30">
    <property type="match status" value="1"/>
</dbReference>
<proteinExistence type="predicted"/>
<evidence type="ECO:0000313" key="2">
    <source>
        <dbReference type="Proteomes" id="UP000051820"/>
    </source>
</evidence>
<dbReference type="OrthoDB" id="95278at2"/>
<dbReference type="AlphaFoldDB" id="A0A0R1WBW3"/>
<dbReference type="SUPFAM" id="SSF160515">
    <property type="entry name" value="YueI-like"/>
    <property type="match status" value="1"/>
</dbReference>
<dbReference type="EMBL" id="AZGF01000001">
    <property type="protein sequence ID" value="KRM13492.1"/>
    <property type="molecule type" value="Genomic_DNA"/>
</dbReference>
<dbReference type="RefSeq" id="WP_010622814.1">
    <property type="nucleotide sequence ID" value="NZ_AZGF01000001.1"/>
</dbReference>
<name>A0A0R1WBW3_9LACO</name>
<dbReference type="STRING" id="1423807.FD16_GL000059"/>
<dbReference type="eggNOG" id="COG5506">
    <property type="taxonomic scope" value="Bacteria"/>
</dbReference>
<dbReference type="Pfam" id="PF07997">
    <property type="entry name" value="DUF1694"/>
    <property type="match status" value="1"/>
</dbReference>
<dbReference type="PIRSF" id="PIRSF034303">
    <property type="entry name" value="DUF1694"/>
    <property type="match status" value="1"/>
</dbReference>
<comment type="caution">
    <text evidence="1">The sequence shown here is derived from an EMBL/GenBank/DDBJ whole genome shotgun (WGS) entry which is preliminary data.</text>
</comment>
<dbReference type="PATRIC" id="fig|1423807.3.peg.59"/>
<organism evidence="1 2">
    <name type="scientific">Paucilactobacillus suebicus DSM 5007 = KCTC 3549</name>
    <dbReference type="NCBI Taxonomy" id="1423807"/>
    <lineage>
        <taxon>Bacteria</taxon>
        <taxon>Bacillati</taxon>
        <taxon>Bacillota</taxon>
        <taxon>Bacilli</taxon>
        <taxon>Lactobacillales</taxon>
        <taxon>Lactobacillaceae</taxon>
        <taxon>Paucilactobacillus</taxon>
    </lineage>
</organism>
<dbReference type="InterPro" id="IPR012543">
    <property type="entry name" value="DUF1694"/>
</dbReference>
<keyword evidence="2" id="KW-1185">Reference proteome</keyword>
<evidence type="ECO:0008006" key="3">
    <source>
        <dbReference type="Google" id="ProtNLM"/>
    </source>
</evidence>
<gene>
    <name evidence="1" type="ORF">FD16_GL000059</name>
</gene>
<dbReference type="Proteomes" id="UP000051820">
    <property type="component" value="Unassembled WGS sequence"/>
</dbReference>
<evidence type="ECO:0000313" key="1">
    <source>
        <dbReference type="EMBL" id="KRM13492.1"/>
    </source>
</evidence>
<protein>
    <recommendedName>
        <fullName evidence="3">DUF1694 domain-containing protein</fullName>
    </recommendedName>
</protein>
<dbReference type="InterPro" id="IPR029064">
    <property type="entry name" value="Ribosomal_eL30-like_sf"/>
</dbReference>
<accession>A0A0R1WBW3</accession>
<reference evidence="1 2" key="1">
    <citation type="journal article" date="2015" name="Genome Announc.">
        <title>Expanding the biotechnology potential of lactobacilli through comparative genomics of 213 strains and associated genera.</title>
        <authorList>
            <person name="Sun Z."/>
            <person name="Harris H.M."/>
            <person name="McCann A."/>
            <person name="Guo C."/>
            <person name="Argimon S."/>
            <person name="Zhang W."/>
            <person name="Yang X."/>
            <person name="Jeffery I.B."/>
            <person name="Cooney J.C."/>
            <person name="Kagawa T.F."/>
            <person name="Liu W."/>
            <person name="Song Y."/>
            <person name="Salvetti E."/>
            <person name="Wrobel A."/>
            <person name="Rasinkangas P."/>
            <person name="Parkhill J."/>
            <person name="Rea M.C."/>
            <person name="O'Sullivan O."/>
            <person name="Ritari J."/>
            <person name="Douillard F.P."/>
            <person name="Paul Ross R."/>
            <person name="Yang R."/>
            <person name="Briner A.E."/>
            <person name="Felis G.E."/>
            <person name="de Vos W.M."/>
            <person name="Barrangou R."/>
            <person name="Klaenhammer T.R."/>
            <person name="Caufield P.W."/>
            <person name="Cui Y."/>
            <person name="Zhang H."/>
            <person name="O'Toole P.W."/>
        </authorList>
    </citation>
    <scope>NUCLEOTIDE SEQUENCE [LARGE SCALE GENOMIC DNA]</scope>
    <source>
        <strain evidence="1 2">DSM 5007</strain>
    </source>
</reference>